<dbReference type="GO" id="GO:0005689">
    <property type="term" value="C:U12-type spliceosomal complex"/>
    <property type="evidence" value="ECO:0007669"/>
    <property type="project" value="TreeGrafter"/>
</dbReference>
<dbReference type="InterPro" id="IPR051591">
    <property type="entry name" value="UPF0224_FAM112_RNA_Proc"/>
</dbReference>
<dbReference type="InterPro" id="IPR022776">
    <property type="entry name" value="TRM13/UPF0224_CHHC_Znf_dom"/>
</dbReference>
<feature type="compositionally biased region" description="Basic and acidic residues" evidence="4">
    <location>
        <begin position="308"/>
        <end position="318"/>
    </location>
</feature>
<dbReference type="Pfam" id="PF05253">
    <property type="entry name" value="zf-U11-48K"/>
    <property type="match status" value="1"/>
</dbReference>
<evidence type="ECO:0000313" key="7">
    <source>
        <dbReference type="Proteomes" id="UP000749559"/>
    </source>
</evidence>
<dbReference type="EMBL" id="CAIIXF020000001">
    <property type="protein sequence ID" value="CAH1773234.1"/>
    <property type="molecule type" value="Genomic_DNA"/>
</dbReference>
<feature type="domain" description="CHHC U11-48K-type" evidence="5">
    <location>
        <begin position="46"/>
        <end position="73"/>
    </location>
</feature>
<keyword evidence="7" id="KW-1185">Reference proteome</keyword>
<feature type="region of interest" description="Disordered" evidence="4">
    <location>
        <begin position="244"/>
        <end position="337"/>
    </location>
</feature>
<protein>
    <recommendedName>
        <fullName evidence="5">CHHC U11-48K-type domain-containing protein</fullName>
    </recommendedName>
</protein>
<dbReference type="GO" id="GO:0005829">
    <property type="term" value="C:cytosol"/>
    <property type="evidence" value="ECO:0007669"/>
    <property type="project" value="TreeGrafter"/>
</dbReference>
<evidence type="ECO:0000256" key="1">
    <source>
        <dbReference type="ARBA" id="ARBA00022723"/>
    </source>
</evidence>
<sequence length="337" mass="39207">MTSEDKAELLTQLHDFISAAEGQLSQILHRVGWDKETTFKSKGTELVECPYDASHKMPECSLKRHTQTCKLLKEGCNKTDLDVALSTSVDFYGKASNVHTVHIDGETQASIIRESEWIHGTTGATADGTLKPVPHSAEQATIELTRSQRLAMYDYVVNQAKGARKTTSCSNEELMFLKEEDVAKPSGSLSYKEQEAAMRDFKRRRQSYRAKNVHTTGKSHTEILREVISSQCEVLDKIWNKKVKKEPDDGPWTQQRDHVKEEPRTSSRHQKRDHRSRERTRNMSPERAQRRRSRSKSKKRHRRRSHSRYSEDSDEEHHRRDRHKSKKHKHKSRRDRD</sequence>
<keyword evidence="1" id="KW-0479">Metal-binding</keyword>
<dbReference type="AlphaFoldDB" id="A0A8S4MWT1"/>
<dbReference type="PANTHER" id="PTHR21402:SF10">
    <property type="entry name" value="U11_U12 SMALL NUCLEAR RIBONUCLEOPROTEIN 48 KDA PROTEIN"/>
    <property type="match status" value="1"/>
</dbReference>
<proteinExistence type="predicted"/>
<name>A0A8S4MWT1_OWEFU</name>
<feature type="compositionally biased region" description="Basic and acidic residues" evidence="4">
    <location>
        <begin position="255"/>
        <end position="265"/>
    </location>
</feature>
<reference evidence="6" key="1">
    <citation type="submission" date="2022-03" db="EMBL/GenBank/DDBJ databases">
        <authorList>
            <person name="Martin C."/>
        </authorList>
    </citation>
    <scope>NUCLEOTIDE SEQUENCE</scope>
</reference>
<evidence type="ECO:0000256" key="2">
    <source>
        <dbReference type="ARBA" id="ARBA00022771"/>
    </source>
</evidence>
<evidence type="ECO:0000256" key="4">
    <source>
        <dbReference type="SAM" id="MobiDB-lite"/>
    </source>
</evidence>
<evidence type="ECO:0000256" key="3">
    <source>
        <dbReference type="ARBA" id="ARBA00022833"/>
    </source>
</evidence>
<comment type="caution">
    <text evidence="6">The sequence shown here is derived from an EMBL/GenBank/DDBJ whole genome shotgun (WGS) entry which is preliminary data.</text>
</comment>
<dbReference type="Proteomes" id="UP000749559">
    <property type="component" value="Unassembled WGS sequence"/>
</dbReference>
<keyword evidence="3" id="KW-0862">Zinc</keyword>
<accession>A0A8S4MWT1</accession>
<evidence type="ECO:0000313" key="6">
    <source>
        <dbReference type="EMBL" id="CAH1773234.1"/>
    </source>
</evidence>
<keyword evidence="2" id="KW-0863">Zinc-finger</keyword>
<dbReference type="PROSITE" id="PS51800">
    <property type="entry name" value="ZF_CHHC_U11_48K"/>
    <property type="match status" value="1"/>
</dbReference>
<dbReference type="OrthoDB" id="69229at2759"/>
<feature type="compositionally biased region" description="Basic residues" evidence="4">
    <location>
        <begin position="319"/>
        <end position="337"/>
    </location>
</feature>
<gene>
    <name evidence="6" type="ORF">OFUS_LOCUS858</name>
</gene>
<dbReference type="GO" id="GO:0005654">
    <property type="term" value="C:nucleoplasm"/>
    <property type="evidence" value="ECO:0007669"/>
    <property type="project" value="TreeGrafter"/>
</dbReference>
<dbReference type="PANTHER" id="PTHR21402">
    <property type="entry name" value="GAMETOCYTE SPECIFIC FACTOR 1-RELATED"/>
    <property type="match status" value="1"/>
</dbReference>
<evidence type="ECO:0000259" key="5">
    <source>
        <dbReference type="PROSITE" id="PS51800"/>
    </source>
</evidence>
<dbReference type="GO" id="GO:0008270">
    <property type="term" value="F:zinc ion binding"/>
    <property type="evidence" value="ECO:0007669"/>
    <property type="project" value="UniProtKB-KW"/>
</dbReference>
<feature type="compositionally biased region" description="Basic residues" evidence="4">
    <location>
        <begin position="289"/>
        <end position="307"/>
    </location>
</feature>
<organism evidence="6 7">
    <name type="scientific">Owenia fusiformis</name>
    <name type="common">Polychaete worm</name>
    <dbReference type="NCBI Taxonomy" id="6347"/>
    <lineage>
        <taxon>Eukaryota</taxon>
        <taxon>Metazoa</taxon>
        <taxon>Spiralia</taxon>
        <taxon>Lophotrochozoa</taxon>
        <taxon>Annelida</taxon>
        <taxon>Polychaeta</taxon>
        <taxon>Sedentaria</taxon>
        <taxon>Canalipalpata</taxon>
        <taxon>Sabellida</taxon>
        <taxon>Oweniida</taxon>
        <taxon>Oweniidae</taxon>
        <taxon>Owenia</taxon>
    </lineage>
</organism>